<evidence type="ECO:0000256" key="1">
    <source>
        <dbReference type="SAM" id="Phobius"/>
    </source>
</evidence>
<keyword evidence="1" id="KW-1133">Transmembrane helix</keyword>
<feature type="transmembrane region" description="Helical" evidence="1">
    <location>
        <begin position="111"/>
        <end position="137"/>
    </location>
</feature>
<keyword evidence="3" id="KW-1185">Reference proteome</keyword>
<keyword evidence="1" id="KW-0472">Membrane</keyword>
<dbReference type="EMBL" id="KV417551">
    <property type="protein sequence ID" value="KZP20927.1"/>
    <property type="molecule type" value="Genomic_DNA"/>
</dbReference>
<feature type="transmembrane region" description="Helical" evidence="1">
    <location>
        <begin position="83"/>
        <end position="99"/>
    </location>
</feature>
<dbReference type="AlphaFoldDB" id="A0A166JJG3"/>
<accession>A0A166JJG3</accession>
<organism evidence="2 3">
    <name type="scientific">Athelia psychrophila</name>
    <dbReference type="NCBI Taxonomy" id="1759441"/>
    <lineage>
        <taxon>Eukaryota</taxon>
        <taxon>Fungi</taxon>
        <taxon>Dikarya</taxon>
        <taxon>Basidiomycota</taxon>
        <taxon>Agaricomycotina</taxon>
        <taxon>Agaricomycetes</taxon>
        <taxon>Agaricomycetidae</taxon>
        <taxon>Atheliales</taxon>
        <taxon>Atheliaceae</taxon>
        <taxon>Athelia</taxon>
    </lineage>
</organism>
<gene>
    <name evidence="2" type="ORF">FIBSPDRAFT_525894</name>
</gene>
<name>A0A166JJG3_9AGAM</name>
<dbReference type="Proteomes" id="UP000076532">
    <property type="component" value="Unassembled WGS sequence"/>
</dbReference>
<evidence type="ECO:0000313" key="2">
    <source>
        <dbReference type="EMBL" id="KZP20927.1"/>
    </source>
</evidence>
<sequence>MHNRRLDRERDLPELNGNGNVVISEDALVDSWKVLARHWEPKGWEGGGEFLQSFPSVPTISLYHVLGFCHYHVLRRHLRHEPLFLHLTVIFQHFAFLRSDPTFARCFVPSAPFSLIAILSVYLSLFFVHLYLCISFYKRILTDPLFMQRSLGRSGTGDVFPSQSVSPNWPVYTSCSKLGLLLCTPQITAVLAKSPR</sequence>
<reference evidence="2 3" key="1">
    <citation type="journal article" date="2016" name="Mol. Biol. Evol.">
        <title>Comparative Genomics of Early-Diverging Mushroom-Forming Fungi Provides Insights into the Origins of Lignocellulose Decay Capabilities.</title>
        <authorList>
            <person name="Nagy L.G."/>
            <person name="Riley R."/>
            <person name="Tritt A."/>
            <person name="Adam C."/>
            <person name="Daum C."/>
            <person name="Floudas D."/>
            <person name="Sun H."/>
            <person name="Yadav J.S."/>
            <person name="Pangilinan J."/>
            <person name="Larsson K.H."/>
            <person name="Matsuura K."/>
            <person name="Barry K."/>
            <person name="Labutti K."/>
            <person name="Kuo R."/>
            <person name="Ohm R.A."/>
            <person name="Bhattacharya S.S."/>
            <person name="Shirouzu T."/>
            <person name="Yoshinaga Y."/>
            <person name="Martin F.M."/>
            <person name="Grigoriev I.V."/>
            <person name="Hibbett D.S."/>
        </authorList>
    </citation>
    <scope>NUCLEOTIDE SEQUENCE [LARGE SCALE GENOMIC DNA]</scope>
    <source>
        <strain evidence="2 3">CBS 109695</strain>
    </source>
</reference>
<protein>
    <submittedName>
        <fullName evidence="2">Uncharacterized protein</fullName>
    </submittedName>
</protein>
<evidence type="ECO:0000313" key="3">
    <source>
        <dbReference type="Proteomes" id="UP000076532"/>
    </source>
</evidence>
<keyword evidence="1" id="KW-0812">Transmembrane</keyword>
<proteinExistence type="predicted"/>